<keyword evidence="3" id="KW-1185">Reference proteome</keyword>
<organism evidence="2 3">
    <name type="scientific">Calycina marina</name>
    <dbReference type="NCBI Taxonomy" id="1763456"/>
    <lineage>
        <taxon>Eukaryota</taxon>
        <taxon>Fungi</taxon>
        <taxon>Dikarya</taxon>
        <taxon>Ascomycota</taxon>
        <taxon>Pezizomycotina</taxon>
        <taxon>Leotiomycetes</taxon>
        <taxon>Helotiales</taxon>
        <taxon>Pezizellaceae</taxon>
        <taxon>Calycina</taxon>
    </lineage>
</organism>
<comment type="caution">
    <text evidence="2">The sequence shown here is derived from an EMBL/GenBank/DDBJ whole genome shotgun (WGS) entry which is preliminary data.</text>
</comment>
<dbReference type="PROSITE" id="PS50097">
    <property type="entry name" value="BTB"/>
    <property type="match status" value="1"/>
</dbReference>
<name>A0A9P7Z4Z1_9HELO</name>
<dbReference type="InterPro" id="IPR000210">
    <property type="entry name" value="BTB/POZ_dom"/>
</dbReference>
<accession>A0A9P7Z4Z1</accession>
<feature type="domain" description="BTB" evidence="1">
    <location>
        <begin position="39"/>
        <end position="108"/>
    </location>
</feature>
<dbReference type="Proteomes" id="UP000887226">
    <property type="component" value="Unassembled WGS sequence"/>
</dbReference>
<dbReference type="EMBL" id="MU253836">
    <property type="protein sequence ID" value="KAG9245663.1"/>
    <property type="molecule type" value="Genomic_DNA"/>
</dbReference>
<dbReference type="SUPFAM" id="SSF54695">
    <property type="entry name" value="POZ domain"/>
    <property type="match status" value="1"/>
</dbReference>
<dbReference type="InterPro" id="IPR011333">
    <property type="entry name" value="SKP1/BTB/POZ_sf"/>
</dbReference>
<proteinExistence type="predicted"/>
<dbReference type="SMART" id="SM00225">
    <property type="entry name" value="BTB"/>
    <property type="match status" value="1"/>
</dbReference>
<reference evidence="2" key="1">
    <citation type="journal article" date="2021" name="IMA Fungus">
        <title>Genomic characterization of three marine fungi, including Emericellopsis atlantica sp. nov. with signatures of a generalist lifestyle and marine biomass degradation.</title>
        <authorList>
            <person name="Hagestad O.C."/>
            <person name="Hou L."/>
            <person name="Andersen J.H."/>
            <person name="Hansen E.H."/>
            <person name="Altermark B."/>
            <person name="Li C."/>
            <person name="Kuhnert E."/>
            <person name="Cox R.J."/>
            <person name="Crous P.W."/>
            <person name="Spatafora J.W."/>
            <person name="Lail K."/>
            <person name="Amirebrahimi M."/>
            <person name="Lipzen A."/>
            <person name="Pangilinan J."/>
            <person name="Andreopoulos W."/>
            <person name="Hayes R.D."/>
            <person name="Ng V."/>
            <person name="Grigoriev I.V."/>
            <person name="Jackson S.A."/>
            <person name="Sutton T.D.S."/>
            <person name="Dobson A.D.W."/>
            <person name="Rama T."/>
        </authorList>
    </citation>
    <scope>NUCLEOTIDE SEQUENCE</scope>
    <source>
        <strain evidence="2">TRa3180A</strain>
    </source>
</reference>
<gene>
    <name evidence="2" type="ORF">BJ878DRAFT_574683</name>
</gene>
<evidence type="ECO:0000259" key="1">
    <source>
        <dbReference type="PROSITE" id="PS50097"/>
    </source>
</evidence>
<evidence type="ECO:0000313" key="2">
    <source>
        <dbReference type="EMBL" id="KAG9245663.1"/>
    </source>
</evidence>
<dbReference type="AlphaFoldDB" id="A0A9P7Z4Z1"/>
<dbReference type="Pfam" id="PF00651">
    <property type="entry name" value="BTB"/>
    <property type="match status" value="1"/>
</dbReference>
<sequence length="157" mass="17377">METVKSKSEHHFIKSSKLAAPSSPAFGTSLPEFSCSGDPCITFLVGQESAQEKFQTHKTLVCYYSSILNIIFATSEALDLVHRVKDTTNEAFALFIHWIYYKELPVIINSTMTNDTLILPVTEVYNLATKLKIPGLQKLAISNLEEASPRSPIIAAI</sequence>
<protein>
    <recommendedName>
        <fullName evidence="1">BTB domain-containing protein</fullName>
    </recommendedName>
</protein>
<evidence type="ECO:0000313" key="3">
    <source>
        <dbReference type="Proteomes" id="UP000887226"/>
    </source>
</evidence>
<dbReference type="Gene3D" id="3.30.710.10">
    <property type="entry name" value="Potassium Channel Kv1.1, Chain A"/>
    <property type="match status" value="1"/>
</dbReference>
<dbReference type="OrthoDB" id="1022638at2759"/>